<feature type="region of interest" description="Disordered" evidence="8">
    <location>
        <begin position="33"/>
        <end position="56"/>
    </location>
</feature>
<feature type="domain" description="RNase H type-1" evidence="9">
    <location>
        <begin position="62"/>
        <end position="197"/>
    </location>
</feature>
<comment type="similarity">
    <text evidence="2">Belongs to the RNase H family.</text>
</comment>
<proteinExistence type="inferred from homology"/>
<accession>A0A498SKY3</accession>
<evidence type="ECO:0000313" key="11">
    <source>
        <dbReference type="Proteomes" id="UP000276991"/>
    </source>
</evidence>
<evidence type="ECO:0000313" key="10">
    <source>
        <dbReference type="EMBL" id="VBB29353.1"/>
    </source>
</evidence>
<dbReference type="GO" id="GO:0046872">
    <property type="term" value="F:metal ion binding"/>
    <property type="evidence" value="ECO:0007669"/>
    <property type="project" value="UniProtKB-KW"/>
</dbReference>
<dbReference type="OrthoDB" id="407198at2759"/>
<keyword evidence="7" id="KW-0378">Hydrolase</keyword>
<sequence>MLRSISNLVYRGNVWHSFPRIFLSLKMLQERTTQSTTDTSDNTANGTKTSSGSTGTDAHITGLPPIVIYTDGSCIADYASGIGIYFGPNHPLNKSKMIHGYEHNSGLAEIIAAKTALKSLRKWNFYKGENVILRTDFLPLIYAMNNDGFNGRFHKEYSQLKRLASRFPHGVQFEHVFGHEGEHGNEEANNLARQATMDARLARSHSAPPFRDLSCSREFLIRHRSRSRSRSRNRKRFRRINSSNHRRSRSAYIPGKYSR</sequence>
<evidence type="ECO:0000256" key="7">
    <source>
        <dbReference type="ARBA" id="ARBA00022801"/>
    </source>
</evidence>
<keyword evidence="11" id="KW-1185">Reference proteome</keyword>
<dbReference type="PANTHER" id="PTHR10642">
    <property type="entry name" value="RIBONUCLEASE H1"/>
    <property type="match status" value="1"/>
</dbReference>
<evidence type="ECO:0000256" key="6">
    <source>
        <dbReference type="ARBA" id="ARBA00022759"/>
    </source>
</evidence>
<evidence type="ECO:0000256" key="5">
    <source>
        <dbReference type="ARBA" id="ARBA00022723"/>
    </source>
</evidence>
<evidence type="ECO:0000259" key="9">
    <source>
        <dbReference type="PROSITE" id="PS50879"/>
    </source>
</evidence>
<dbReference type="GO" id="GO:0003676">
    <property type="term" value="F:nucleic acid binding"/>
    <property type="evidence" value="ECO:0007669"/>
    <property type="project" value="InterPro"/>
</dbReference>
<comment type="catalytic activity">
    <reaction evidence="1">
        <text>Endonucleolytic cleavage to 5'-phosphomonoester.</text>
        <dbReference type="EC" id="3.1.26.4"/>
    </reaction>
</comment>
<dbReference type="PROSITE" id="PS50879">
    <property type="entry name" value="RNASE_H_1"/>
    <property type="match status" value="1"/>
</dbReference>
<gene>
    <name evidence="10" type="ORF">NAV_LOCUS4156</name>
</gene>
<evidence type="ECO:0000256" key="4">
    <source>
        <dbReference type="ARBA" id="ARBA00022722"/>
    </source>
</evidence>
<dbReference type="InterPro" id="IPR036397">
    <property type="entry name" value="RNaseH_sf"/>
</dbReference>
<dbReference type="Proteomes" id="UP000276991">
    <property type="component" value="Unassembled WGS sequence"/>
</dbReference>
<dbReference type="GO" id="GO:0043137">
    <property type="term" value="P:DNA replication, removal of RNA primer"/>
    <property type="evidence" value="ECO:0007669"/>
    <property type="project" value="TreeGrafter"/>
</dbReference>
<evidence type="ECO:0000256" key="2">
    <source>
        <dbReference type="ARBA" id="ARBA00005300"/>
    </source>
</evidence>
<protein>
    <recommendedName>
        <fullName evidence="3">ribonuclease H</fullName>
        <ecNumber evidence="3">3.1.26.4</ecNumber>
    </recommendedName>
</protein>
<evidence type="ECO:0000256" key="3">
    <source>
        <dbReference type="ARBA" id="ARBA00012180"/>
    </source>
</evidence>
<evidence type="ECO:0000256" key="1">
    <source>
        <dbReference type="ARBA" id="ARBA00000077"/>
    </source>
</evidence>
<dbReference type="Gene3D" id="3.30.420.10">
    <property type="entry name" value="Ribonuclease H-like superfamily/Ribonuclease H"/>
    <property type="match status" value="1"/>
</dbReference>
<dbReference type="Pfam" id="PF00075">
    <property type="entry name" value="RNase_H"/>
    <property type="match status" value="1"/>
</dbReference>
<dbReference type="InterPro" id="IPR012337">
    <property type="entry name" value="RNaseH-like_sf"/>
</dbReference>
<dbReference type="InterPro" id="IPR050092">
    <property type="entry name" value="RNase_H"/>
</dbReference>
<dbReference type="SUPFAM" id="SSF53098">
    <property type="entry name" value="Ribonuclease H-like"/>
    <property type="match status" value="1"/>
</dbReference>
<dbReference type="EMBL" id="UPTC01000591">
    <property type="protein sequence ID" value="VBB29353.1"/>
    <property type="molecule type" value="Genomic_DNA"/>
</dbReference>
<dbReference type="PANTHER" id="PTHR10642:SF26">
    <property type="entry name" value="RIBONUCLEASE H1"/>
    <property type="match status" value="1"/>
</dbReference>
<dbReference type="AlphaFoldDB" id="A0A498SKY3"/>
<keyword evidence="4" id="KW-0540">Nuclease</keyword>
<dbReference type="InterPro" id="IPR002156">
    <property type="entry name" value="RNaseH_domain"/>
</dbReference>
<name>A0A498SKY3_ACAVI</name>
<feature type="region of interest" description="Disordered" evidence="8">
    <location>
        <begin position="224"/>
        <end position="259"/>
    </location>
</feature>
<dbReference type="EC" id="3.1.26.4" evidence="3"/>
<evidence type="ECO:0000256" key="8">
    <source>
        <dbReference type="SAM" id="MobiDB-lite"/>
    </source>
</evidence>
<organism evidence="10 11">
    <name type="scientific">Acanthocheilonema viteae</name>
    <name type="common">Filarial nematode worm</name>
    <name type="synonym">Dipetalonema viteae</name>
    <dbReference type="NCBI Taxonomy" id="6277"/>
    <lineage>
        <taxon>Eukaryota</taxon>
        <taxon>Metazoa</taxon>
        <taxon>Ecdysozoa</taxon>
        <taxon>Nematoda</taxon>
        <taxon>Chromadorea</taxon>
        <taxon>Rhabditida</taxon>
        <taxon>Spirurina</taxon>
        <taxon>Spiruromorpha</taxon>
        <taxon>Filarioidea</taxon>
        <taxon>Onchocercidae</taxon>
        <taxon>Acanthocheilonema</taxon>
    </lineage>
</organism>
<dbReference type="STRING" id="6277.A0A498SKY3"/>
<feature type="compositionally biased region" description="Basic residues" evidence="8">
    <location>
        <begin position="224"/>
        <end position="249"/>
    </location>
</feature>
<dbReference type="GO" id="GO:0004523">
    <property type="term" value="F:RNA-DNA hybrid ribonuclease activity"/>
    <property type="evidence" value="ECO:0007669"/>
    <property type="project" value="UniProtKB-EC"/>
</dbReference>
<keyword evidence="5" id="KW-0479">Metal-binding</keyword>
<reference evidence="10 11" key="1">
    <citation type="submission" date="2018-08" db="EMBL/GenBank/DDBJ databases">
        <authorList>
            <person name="Laetsch R D."/>
            <person name="Stevens L."/>
            <person name="Kumar S."/>
            <person name="Blaxter L. M."/>
        </authorList>
    </citation>
    <scope>NUCLEOTIDE SEQUENCE [LARGE SCALE GENOMIC DNA]</scope>
</reference>
<keyword evidence="6" id="KW-0255">Endonuclease</keyword>
<dbReference type="CDD" id="cd09280">
    <property type="entry name" value="RNase_HI_eukaryote_like"/>
    <property type="match status" value="1"/>
</dbReference>